<evidence type="ECO:0000313" key="2">
    <source>
        <dbReference type="EMBL" id="MCU4397433.1"/>
    </source>
</evidence>
<dbReference type="EMBL" id="JAHPRE010000041">
    <property type="protein sequence ID" value="MCU4397433.1"/>
    <property type="molecule type" value="Genomic_DNA"/>
</dbReference>
<organism evidence="2 3">
    <name type="scientific">Acinetobacter junii</name>
    <dbReference type="NCBI Taxonomy" id="40215"/>
    <lineage>
        <taxon>Bacteria</taxon>
        <taxon>Pseudomonadati</taxon>
        <taxon>Pseudomonadota</taxon>
        <taxon>Gammaproteobacteria</taxon>
        <taxon>Moraxellales</taxon>
        <taxon>Moraxellaceae</taxon>
        <taxon>Acinetobacter</taxon>
    </lineage>
</organism>
<feature type="coiled-coil region" evidence="1">
    <location>
        <begin position="183"/>
        <end position="221"/>
    </location>
</feature>
<protein>
    <recommendedName>
        <fullName evidence="4">CarD-like/TRCF RNAP-interacting domain-containing protein</fullName>
    </recommendedName>
</protein>
<reference evidence="2" key="1">
    <citation type="submission" date="2021-06" db="EMBL/GenBank/DDBJ databases">
        <title>Propagation of a rapidly emergent carbapenem-resistant Acinetobacter baumannii lineage by various extra-hospital transmission networks.</title>
        <authorList>
            <person name="Calix J."/>
        </authorList>
    </citation>
    <scope>NUCLEOTIDE SEQUENCE</scope>
    <source>
        <strain evidence="2">WU_MDCI_Aw63</strain>
    </source>
</reference>
<evidence type="ECO:0000313" key="3">
    <source>
        <dbReference type="Proteomes" id="UP001208534"/>
    </source>
</evidence>
<dbReference type="Proteomes" id="UP001208534">
    <property type="component" value="Unassembled WGS sequence"/>
</dbReference>
<name>A0AAW5R9M6_ACIJU</name>
<evidence type="ECO:0000256" key="1">
    <source>
        <dbReference type="SAM" id="Coils"/>
    </source>
</evidence>
<dbReference type="AlphaFoldDB" id="A0AAW5R9M6"/>
<dbReference type="RefSeq" id="WP_004959923.1">
    <property type="nucleotide sequence ID" value="NZ_BBSG01000016.1"/>
</dbReference>
<gene>
    <name evidence="2" type="ORF">KTH64_10815</name>
</gene>
<proteinExistence type="predicted"/>
<sequence length="223" mass="25750">MQSKKQKTTEFGQFYILKIGTKYIHAELLGSTQNYHAQLVKNLVVADVKIGETIYLRVKDESIHSKYGIEVKFEPIERLTDLADIENHILADRKRVADIYVKAAQDNLAKGWHSGDAIEKALFFSASHPDYKQINQQIRLGRLKNIIQSCCKYEWKMTQQFMILSRSALQMFNEEKNLGDLDLTHFEKNVKAIQSDLSKAEKNVEQNAQQYLNQLKGLLKKES</sequence>
<accession>A0AAW5R9M6</accession>
<keyword evidence="1" id="KW-0175">Coiled coil</keyword>
<evidence type="ECO:0008006" key="4">
    <source>
        <dbReference type="Google" id="ProtNLM"/>
    </source>
</evidence>
<comment type="caution">
    <text evidence="2">The sequence shown here is derived from an EMBL/GenBank/DDBJ whole genome shotgun (WGS) entry which is preliminary data.</text>
</comment>